<evidence type="ECO:0000256" key="1">
    <source>
        <dbReference type="ARBA" id="ARBA00023015"/>
    </source>
</evidence>
<dbReference type="Proteomes" id="UP001320702">
    <property type="component" value="Unassembled WGS sequence"/>
</dbReference>
<evidence type="ECO:0000313" key="5">
    <source>
        <dbReference type="Proteomes" id="UP001320702"/>
    </source>
</evidence>
<evidence type="ECO:0000256" key="2">
    <source>
        <dbReference type="ARBA" id="ARBA00023163"/>
    </source>
</evidence>
<reference evidence="4 5" key="1">
    <citation type="submission" date="2022-04" db="EMBL/GenBank/DDBJ databases">
        <title>Paracoccus sp. YLB-12 draft genome sequence.</title>
        <authorList>
            <person name="Yu L."/>
        </authorList>
    </citation>
    <scope>NUCLEOTIDE SEQUENCE [LARGE SCALE GENOMIC DNA]</scope>
    <source>
        <strain evidence="4 5">YLB-12</strain>
    </source>
</reference>
<gene>
    <name evidence="4" type="ORF">MU516_17100</name>
</gene>
<name>A0ABT2KDE6_9RHOB</name>
<dbReference type="Gene3D" id="1.10.357.10">
    <property type="entry name" value="Tetracycline Repressor, domain 2"/>
    <property type="match status" value="1"/>
</dbReference>
<dbReference type="InterPro" id="IPR025996">
    <property type="entry name" value="MT1864/Rv1816-like_C"/>
</dbReference>
<evidence type="ECO:0000313" key="4">
    <source>
        <dbReference type="EMBL" id="MCT4334572.1"/>
    </source>
</evidence>
<keyword evidence="5" id="KW-1185">Reference proteome</keyword>
<dbReference type="InterPro" id="IPR036271">
    <property type="entry name" value="Tet_transcr_reg_TetR-rel_C_sf"/>
</dbReference>
<keyword evidence="2" id="KW-0804">Transcription</keyword>
<organism evidence="4 5">
    <name type="scientific">Paracoccus maritimus</name>
    <dbReference type="NCBI Taxonomy" id="2933292"/>
    <lineage>
        <taxon>Bacteria</taxon>
        <taxon>Pseudomonadati</taxon>
        <taxon>Pseudomonadota</taxon>
        <taxon>Alphaproteobacteria</taxon>
        <taxon>Rhodobacterales</taxon>
        <taxon>Paracoccaceae</taxon>
        <taxon>Paracoccus</taxon>
    </lineage>
</organism>
<keyword evidence="1" id="KW-0805">Transcription regulation</keyword>
<proteinExistence type="predicted"/>
<protein>
    <recommendedName>
        <fullName evidence="3">HTH-type transcriptional regulator MT1864/Rv1816-like C-terminal domain-containing protein</fullName>
    </recommendedName>
</protein>
<feature type="domain" description="HTH-type transcriptional regulator MT1864/Rv1816-like C-terminal" evidence="3">
    <location>
        <begin position="89"/>
        <end position="186"/>
    </location>
</feature>
<dbReference type="SUPFAM" id="SSF48498">
    <property type="entry name" value="Tetracyclin repressor-like, C-terminal domain"/>
    <property type="match status" value="1"/>
</dbReference>
<dbReference type="EMBL" id="JANAVZ010000014">
    <property type="protein sequence ID" value="MCT4334572.1"/>
    <property type="molecule type" value="Genomic_DNA"/>
</dbReference>
<sequence length="212" mass="23738">MHDQAVAPVRLYDEAVEAITAFMSESPHPPALSEVEERLEIPDGALSGLFADDRQLLVAMAERAIALLHDQCVRTVVKVDQQDPVAQFEALADAYIEWAYHFPREFRIIGSMPASQFELNAQLMQYEKALHELMLRMLVRAQECGALDPDENLPLMVAMAHAYAYGIASKMLLGDLARWSPGLDDLTAAREALYAFIRKVFRSSDRRASSCI</sequence>
<dbReference type="RefSeq" id="WP_260278474.1">
    <property type="nucleotide sequence ID" value="NZ_JANAVZ010000014.1"/>
</dbReference>
<evidence type="ECO:0000259" key="3">
    <source>
        <dbReference type="Pfam" id="PF13305"/>
    </source>
</evidence>
<dbReference type="Pfam" id="PF13305">
    <property type="entry name" value="TetR_C_33"/>
    <property type="match status" value="1"/>
</dbReference>
<accession>A0ABT2KDE6</accession>
<comment type="caution">
    <text evidence="4">The sequence shown here is derived from an EMBL/GenBank/DDBJ whole genome shotgun (WGS) entry which is preliminary data.</text>
</comment>